<reference evidence="3 4" key="1">
    <citation type="submission" date="2019-10" db="EMBL/GenBank/DDBJ databases">
        <title>Assembly and Annotation for the nematode Trichostrongylus colubriformis.</title>
        <authorList>
            <person name="Martin J."/>
        </authorList>
    </citation>
    <scope>NUCLEOTIDE SEQUENCE [LARGE SCALE GENOMIC DNA]</scope>
    <source>
        <strain evidence="3">G859</strain>
        <tissue evidence="3">Whole worm</tissue>
    </source>
</reference>
<protein>
    <submittedName>
        <fullName evidence="3">PINc domain-containing protein</fullName>
    </submittedName>
</protein>
<dbReference type="GO" id="GO:0005634">
    <property type="term" value="C:nucleus"/>
    <property type="evidence" value="ECO:0007669"/>
    <property type="project" value="TreeGrafter"/>
</dbReference>
<accession>A0AAN8IWV1</accession>
<proteinExistence type="predicted"/>
<dbReference type="Gene3D" id="3.40.50.1010">
    <property type="entry name" value="5'-nuclease"/>
    <property type="match status" value="1"/>
</dbReference>
<dbReference type="PANTHER" id="PTHR16161:SF0">
    <property type="entry name" value="TRANSCRIPTIONAL PROTEIN SWT1"/>
    <property type="match status" value="1"/>
</dbReference>
<evidence type="ECO:0000259" key="2">
    <source>
        <dbReference type="Pfam" id="PF13638"/>
    </source>
</evidence>
<dbReference type="InterPro" id="IPR002716">
    <property type="entry name" value="PIN_dom"/>
</dbReference>
<comment type="caution">
    <text evidence="3">The sequence shown here is derived from an EMBL/GenBank/DDBJ whole genome shotgun (WGS) entry which is preliminary data.</text>
</comment>
<feature type="domain" description="PIN" evidence="2">
    <location>
        <begin position="52"/>
        <end position="182"/>
    </location>
</feature>
<dbReference type="InterPro" id="IPR052626">
    <property type="entry name" value="SWT1_Regulator"/>
</dbReference>
<feature type="compositionally biased region" description="Acidic residues" evidence="1">
    <location>
        <begin position="198"/>
        <end position="209"/>
    </location>
</feature>
<sequence length="293" mass="32934">MLATGSLGSVFSNDVRELRSTLANSTDGRVQAQDLFVYRPPLHPSQIRGCVMFDTCSIVNYPDVMGLSVANPILIVVPFVILKELDQLNKFNTNASLRARSRDAMRRLRRVNASRYVYLEDSPSSKTRVSRFVASNNDERILSCAYRIQSELPPDCPHKIIFVTDDCNLQLKADAHAMKCLSSEDYCKLMNESRIPGDPEEPMEIDSDPDPVPTAPNTSDMPAPQKENPQPLYPALSSLMDYGPDTWRPYGQWATEGPLRNTTWRGGPDGLHSSFLHSRSGFELHRSSYHHHP</sequence>
<evidence type="ECO:0000313" key="4">
    <source>
        <dbReference type="Proteomes" id="UP001331761"/>
    </source>
</evidence>
<evidence type="ECO:0000313" key="3">
    <source>
        <dbReference type="EMBL" id="KAK5984407.1"/>
    </source>
</evidence>
<dbReference type="PANTHER" id="PTHR16161">
    <property type="entry name" value="TRANSCRIPTIONAL PROTEIN SWT1"/>
    <property type="match status" value="1"/>
</dbReference>
<keyword evidence="4" id="KW-1185">Reference proteome</keyword>
<organism evidence="3 4">
    <name type="scientific">Trichostrongylus colubriformis</name>
    <name type="common">Black scour worm</name>
    <dbReference type="NCBI Taxonomy" id="6319"/>
    <lineage>
        <taxon>Eukaryota</taxon>
        <taxon>Metazoa</taxon>
        <taxon>Ecdysozoa</taxon>
        <taxon>Nematoda</taxon>
        <taxon>Chromadorea</taxon>
        <taxon>Rhabditida</taxon>
        <taxon>Rhabditina</taxon>
        <taxon>Rhabditomorpha</taxon>
        <taxon>Strongyloidea</taxon>
        <taxon>Trichostrongylidae</taxon>
        <taxon>Trichostrongylus</taxon>
    </lineage>
</organism>
<feature type="region of interest" description="Disordered" evidence="1">
    <location>
        <begin position="191"/>
        <end position="237"/>
    </location>
</feature>
<dbReference type="AlphaFoldDB" id="A0AAN8IWV1"/>
<name>A0AAN8IWV1_TRICO</name>
<dbReference type="Proteomes" id="UP001331761">
    <property type="component" value="Unassembled WGS sequence"/>
</dbReference>
<gene>
    <name evidence="3" type="ORF">GCK32_022672</name>
</gene>
<dbReference type="EMBL" id="WIXE01002925">
    <property type="protein sequence ID" value="KAK5984407.1"/>
    <property type="molecule type" value="Genomic_DNA"/>
</dbReference>
<dbReference type="Pfam" id="PF13638">
    <property type="entry name" value="PIN_4"/>
    <property type="match status" value="1"/>
</dbReference>
<evidence type="ECO:0000256" key="1">
    <source>
        <dbReference type="SAM" id="MobiDB-lite"/>
    </source>
</evidence>